<feature type="region of interest" description="Disordered" evidence="1">
    <location>
        <begin position="28"/>
        <end position="85"/>
    </location>
</feature>
<accession>A0AAN9EWJ0</accession>
<sequence length="114" mass="13148">MMARRMGASPFRLGWIVDMGSLEIELDNKGGGFTQHKKTMTDNDGPQPMPLGKRSYENKKFKVTGKQMSRTEETKRRHVSKELDEEQEVVSLPLVPLHKQSYYLLSFLLMQTKC</sequence>
<dbReference type="Proteomes" id="UP001359559">
    <property type="component" value="Unassembled WGS sequence"/>
</dbReference>
<reference evidence="2 3" key="1">
    <citation type="submission" date="2024-01" db="EMBL/GenBank/DDBJ databases">
        <title>The genomes of 5 underutilized Papilionoideae crops provide insights into root nodulation and disease resistance.</title>
        <authorList>
            <person name="Yuan L."/>
        </authorList>
    </citation>
    <scope>NUCLEOTIDE SEQUENCE [LARGE SCALE GENOMIC DNA]</scope>
    <source>
        <strain evidence="2">LY-2023</strain>
        <tissue evidence="2">Leaf</tissue>
    </source>
</reference>
<protein>
    <submittedName>
        <fullName evidence="2">Uncharacterized protein</fullName>
    </submittedName>
</protein>
<name>A0AAN9EWJ0_CLITE</name>
<keyword evidence="3" id="KW-1185">Reference proteome</keyword>
<evidence type="ECO:0000256" key="1">
    <source>
        <dbReference type="SAM" id="MobiDB-lite"/>
    </source>
</evidence>
<proteinExistence type="predicted"/>
<organism evidence="2 3">
    <name type="scientific">Clitoria ternatea</name>
    <name type="common">Butterfly pea</name>
    <dbReference type="NCBI Taxonomy" id="43366"/>
    <lineage>
        <taxon>Eukaryota</taxon>
        <taxon>Viridiplantae</taxon>
        <taxon>Streptophyta</taxon>
        <taxon>Embryophyta</taxon>
        <taxon>Tracheophyta</taxon>
        <taxon>Spermatophyta</taxon>
        <taxon>Magnoliopsida</taxon>
        <taxon>eudicotyledons</taxon>
        <taxon>Gunneridae</taxon>
        <taxon>Pentapetalae</taxon>
        <taxon>rosids</taxon>
        <taxon>fabids</taxon>
        <taxon>Fabales</taxon>
        <taxon>Fabaceae</taxon>
        <taxon>Papilionoideae</taxon>
        <taxon>50 kb inversion clade</taxon>
        <taxon>NPAAA clade</taxon>
        <taxon>indigoferoid/millettioid clade</taxon>
        <taxon>Phaseoleae</taxon>
        <taxon>Clitoria</taxon>
    </lineage>
</organism>
<evidence type="ECO:0000313" key="2">
    <source>
        <dbReference type="EMBL" id="KAK7264208.1"/>
    </source>
</evidence>
<gene>
    <name evidence="2" type="ORF">RJT34_31813</name>
</gene>
<comment type="caution">
    <text evidence="2">The sequence shown here is derived from an EMBL/GenBank/DDBJ whole genome shotgun (WGS) entry which is preliminary data.</text>
</comment>
<dbReference type="AlphaFoldDB" id="A0AAN9EWJ0"/>
<dbReference type="EMBL" id="JAYKXN010000008">
    <property type="protein sequence ID" value="KAK7264208.1"/>
    <property type="molecule type" value="Genomic_DNA"/>
</dbReference>
<evidence type="ECO:0000313" key="3">
    <source>
        <dbReference type="Proteomes" id="UP001359559"/>
    </source>
</evidence>